<organism evidence="1 2">
    <name type="scientific">Deinococcus radiotolerans</name>
    <dbReference type="NCBI Taxonomy" id="1309407"/>
    <lineage>
        <taxon>Bacteria</taxon>
        <taxon>Thermotogati</taxon>
        <taxon>Deinococcota</taxon>
        <taxon>Deinococci</taxon>
        <taxon>Deinococcales</taxon>
        <taxon>Deinococcaceae</taxon>
        <taxon>Deinococcus</taxon>
    </lineage>
</organism>
<dbReference type="Proteomes" id="UP000604341">
    <property type="component" value="Unassembled WGS sequence"/>
</dbReference>
<reference evidence="2" key="1">
    <citation type="journal article" date="2019" name="Int. J. Syst. Evol. Microbiol.">
        <title>The Global Catalogue of Microorganisms (GCM) 10K type strain sequencing project: providing services to taxonomists for standard genome sequencing and annotation.</title>
        <authorList>
            <consortium name="The Broad Institute Genomics Platform"/>
            <consortium name="The Broad Institute Genome Sequencing Center for Infectious Disease"/>
            <person name="Wu L."/>
            <person name="Ma J."/>
        </authorList>
    </citation>
    <scope>NUCLEOTIDE SEQUENCE [LARGE SCALE GENOMIC DNA]</scope>
    <source>
        <strain evidence="2">JCM 19173</strain>
    </source>
</reference>
<proteinExistence type="predicted"/>
<evidence type="ECO:0000313" key="1">
    <source>
        <dbReference type="EMBL" id="GGL10855.1"/>
    </source>
</evidence>
<name>A0ABQ2FNA9_9DEIO</name>
<sequence>MRGPCMRAAGLVPVSREVLRQRGLNGTRSALAYRLRAAGLGLLLRATRQAVTRVVGVWRQKEERRDIRLPDGVSWRGPGRPVNVAHHRGGAWLPRVRCGQQDGRATQGRAHCRLMEPSHVVRFL</sequence>
<protein>
    <recommendedName>
        <fullName evidence="3">Transposase</fullName>
    </recommendedName>
</protein>
<keyword evidence="2" id="KW-1185">Reference proteome</keyword>
<dbReference type="EMBL" id="BMPE01000012">
    <property type="protein sequence ID" value="GGL10855.1"/>
    <property type="molecule type" value="Genomic_DNA"/>
</dbReference>
<accession>A0ABQ2FNA9</accession>
<comment type="caution">
    <text evidence="1">The sequence shown here is derived from an EMBL/GenBank/DDBJ whole genome shotgun (WGS) entry which is preliminary data.</text>
</comment>
<evidence type="ECO:0000313" key="2">
    <source>
        <dbReference type="Proteomes" id="UP000604341"/>
    </source>
</evidence>
<evidence type="ECO:0008006" key="3">
    <source>
        <dbReference type="Google" id="ProtNLM"/>
    </source>
</evidence>
<gene>
    <name evidence="1" type="ORF">GCM10010844_31910</name>
</gene>